<evidence type="ECO:0008006" key="2">
    <source>
        <dbReference type="Google" id="ProtNLM"/>
    </source>
</evidence>
<dbReference type="AlphaFoldDB" id="A0A7S3LBP3"/>
<dbReference type="GO" id="GO:0005634">
    <property type="term" value="C:nucleus"/>
    <property type="evidence" value="ECO:0007669"/>
    <property type="project" value="TreeGrafter"/>
</dbReference>
<gene>
    <name evidence="1" type="ORF">ACOF00016_LOCUS13459</name>
</gene>
<dbReference type="EMBL" id="HBIM01017473">
    <property type="protein sequence ID" value="CAE0416401.1"/>
    <property type="molecule type" value="Transcribed_RNA"/>
</dbReference>
<evidence type="ECO:0000313" key="1">
    <source>
        <dbReference type="EMBL" id="CAE0416401.1"/>
    </source>
</evidence>
<organism evidence="1">
    <name type="scientific">Amphora coffeiformis</name>
    <dbReference type="NCBI Taxonomy" id="265554"/>
    <lineage>
        <taxon>Eukaryota</taxon>
        <taxon>Sar</taxon>
        <taxon>Stramenopiles</taxon>
        <taxon>Ochrophyta</taxon>
        <taxon>Bacillariophyta</taxon>
        <taxon>Bacillariophyceae</taxon>
        <taxon>Bacillariophycidae</taxon>
        <taxon>Thalassiophysales</taxon>
        <taxon>Catenulaceae</taxon>
        <taxon>Amphora</taxon>
    </lineage>
</organism>
<dbReference type="PANTHER" id="PTHR13651:SF0">
    <property type="entry name" value="PROTEIN ABITRAM"/>
    <property type="match status" value="1"/>
</dbReference>
<name>A0A7S3LBP3_9STRA</name>
<accession>A0A7S3LBP3</accession>
<dbReference type="PANTHER" id="PTHR13651">
    <property type="entry name" value="PROTEIN ABITRAM"/>
    <property type="match status" value="1"/>
</dbReference>
<sequence length="214" mass="22977">MDGKGKKRQRSDDALAKAYQGVTFSPVASTGRPGTPHCFFKESYVVTFDDKDQEQASPPPQQVVHAHVNGLVIVTAGQSILPNTDTMMESIKVLVDVANVASQSAGNKRKQKAKMLKGKDVQDGVSPTDPLATIKLQNGKEIHLRCCAWGSVIEINPNLNTDLVREDPLLDGYLAVILPSGPFPPVAKEEETALDTIKGDANLGVCQDGTKDNV</sequence>
<reference evidence="1" key="1">
    <citation type="submission" date="2021-01" db="EMBL/GenBank/DDBJ databases">
        <authorList>
            <person name="Corre E."/>
            <person name="Pelletier E."/>
            <person name="Niang G."/>
            <person name="Scheremetjew M."/>
            <person name="Finn R."/>
            <person name="Kale V."/>
            <person name="Holt S."/>
            <person name="Cochrane G."/>
            <person name="Meng A."/>
            <person name="Brown T."/>
            <person name="Cohen L."/>
        </authorList>
    </citation>
    <scope>NUCLEOTIDE SEQUENCE</scope>
    <source>
        <strain evidence="1">CCMP127</strain>
    </source>
</reference>
<proteinExistence type="predicted"/>
<dbReference type="InterPro" id="IPR039169">
    <property type="entry name" value="Abitram"/>
</dbReference>
<protein>
    <recommendedName>
        <fullName evidence="2">Protein Abitram</fullName>
    </recommendedName>
</protein>